<comment type="caution">
    <text evidence="5">The sequence shown here is derived from an EMBL/GenBank/DDBJ whole genome shotgun (WGS) entry which is preliminary data.</text>
</comment>
<organism evidence="5 6">
    <name type="scientific">Alsobacter ponti</name>
    <dbReference type="NCBI Taxonomy" id="2962936"/>
    <lineage>
        <taxon>Bacteria</taxon>
        <taxon>Pseudomonadati</taxon>
        <taxon>Pseudomonadota</taxon>
        <taxon>Alphaproteobacteria</taxon>
        <taxon>Hyphomicrobiales</taxon>
        <taxon>Alsobacteraceae</taxon>
        <taxon>Alsobacter</taxon>
    </lineage>
</organism>
<comment type="similarity">
    <text evidence="2">Belongs to the bacterial flagellin family.</text>
</comment>
<evidence type="ECO:0000256" key="1">
    <source>
        <dbReference type="ARBA" id="ARBA00004365"/>
    </source>
</evidence>
<accession>A0ABT1LFP5</accession>
<evidence type="ECO:0000313" key="6">
    <source>
        <dbReference type="Proteomes" id="UP001205890"/>
    </source>
</evidence>
<protein>
    <submittedName>
        <fullName evidence="5">Flagellin</fullName>
    </submittedName>
</protein>
<dbReference type="InterPro" id="IPR001029">
    <property type="entry name" value="Flagellin_N"/>
</dbReference>
<evidence type="ECO:0000256" key="2">
    <source>
        <dbReference type="ARBA" id="ARBA00005709"/>
    </source>
</evidence>
<gene>
    <name evidence="5" type="ORF">NK718_11170</name>
</gene>
<evidence type="ECO:0000256" key="3">
    <source>
        <dbReference type="ARBA" id="ARBA00023143"/>
    </source>
</evidence>
<keyword evidence="6" id="KW-1185">Reference proteome</keyword>
<dbReference type="Pfam" id="PF00669">
    <property type="entry name" value="Flagellin_N"/>
    <property type="match status" value="1"/>
</dbReference>
<dbReference type="EMBL" id="JANCLU010000009">
    <property type="protein sequence ID" value="MCP8939078.1"/>
    <property type="molecule type" value="Genomic_DNA"/>
</dbReference>
<reference evidence="5 6" key="1">
    <citation type="submission" date="2022-07" db="EMBL/GenBank/DDBJ databases">
        <authorList>
            <person name="Li W.-J."/>
            <person name="Deng Q.-Q."/>
        </authorList>
    </citation>
    <scope>NUCLEOTIDE SEQUENCE [LARGE SCALE GENOMIC DNA]</scope>
    <source>
        <strain evidence="5 6">SYSU M60028</strain>
    </source>
</reference>
<keyword evidence="5" id="KW-0282">Flagellum</keyword>
<keyword evidence="3" id="KW-0975">Bacterial flagellum</keyword>
<name>A0ABT1LFP5_9HYPH</name>
<proteinExistence type="inferred from homology"/>
<evidence type="ECO:0000259" key="4">
    <source>
        <dbReference type="Pfam" id="PF00669"/>
    </source>
</evidence>
<dbReference type="SUPFAM" id="SSF64518">
    <property type="entry name" value="Phase 1 flagellin"/>
    <property type="match status" value="1"/>
</dbReference>
<comment type="subcellular location">
    <subcellularLocation>
        <location evidence="1">Bacterial flagellum</location>
    </subcellularLocation>
</comment>
<evidence type="ECO:0000313" key="5">
    <source>
        <dbReference type="EMBL" id="MCP8939078.1"/>
    </source>
</evidence>
<dbReference type="Gene3D" id="1.20.1330.10">
    <property type="entry name" value="f41 fragment of flagellin, N-terminal domain"/>
    <property type="match status" value="1"/>
</dbReference>
<dbReference type="Proteomes" id="UP001205890">
    <property type="component" value="Unassembled WGS sequence"/>
</dbReference>
<sequence>MSQTIQNRLATGKKVNSAMDNPASFFVAAGLQNRAGDLGRLLDDMGQGTKVLEAADKGITAIKKLIETAQGTLRQVLQSAATNKIVGNKTVAAADDLITDLKFTAGDKIEVAVDGGTAVTAITIAAGDTVQDVIDGINNNATLNATAGASVKASLNSDGKIEIESMDNKKYELSVTAASGSTATVKNLIGSSGTVAQENTTRTTLAGQFDQLLTQIDQLQKDASYNGVNLLGGNALKVTFNEDGSSSLTITGVTFDSAGLGLSASSSATNGFQRDANVQSFLDKLTTASNTLRAQASTFGANLSVVQNRQDFTKGLISTLTTGSDALTLADQNEEGATLLALQTRQQLSQTALSLSNQADQAVLRMFG</sequence>
<feature type="domain" description="Flagellin N-terminal" evidence="4">
    <location>
        <begin position="3"/>
        <end position="85"/>
    </location>
</feature>
<keyword evidence="5" id="KW-0969">Cilium</keyword>
<keyword evidence="5" id="KW-0966">Cell projection</keyword>